<evidence type="ECO:0000313" key="3">
    <source>
        <dbReference type="Proteomes" id="UP000677082"/>
    </source>
</evidence>
<evidence type="ECO:0000256" key="1">
    <source>
        <dbReference type="SAM" id="MobiDB-lite"/>
    </source>
</evidence>
<protein>
    <submittedName>
        <fullName evidence="2">Uncharacterized protein</fullName>
    </submittedName>
</protein>
<sequence>MATSASPPQTSSKSGVPVLSASSRHPPVSTAPGSRSSPTTSGRVIRTDEIAGTEIAQDAIRPVASSVQKDGSDS</sequence>
<dbReference type="EMBL" id="BOQN01000054">
    <property type="protein sequence ID" value="GIM92414.1"/>
    <property type="molecule type" value="Genomic_DNA"/>
</dbReference>
<dbReference type="AlphaFoldDB" id="A0A919TDZ0"/>
<dbReference type="Proteomes" id="UP000677082">
    <property type="component" value="Unassembled WGS sequence"/>
</dbReference>
<accession>A0A919TDZ0</accession>
<organism evidence="2 3">
    <name type="scientific">Paractinoplanes toevensis</name>
    <dbReference type="NCBI Taxonomy" id="571911"/>
    <lineage>
        <taxon>Bacteria</taxon>
        <taxon>Bacillati</taxon>
        <taxon>Actinomycetota</taxon>
        <taxon>Actinomycetes</taxon>
        <taxon>Micromonosporales</taxon>
        <taxon>Micromonosporaceae</taxon>
        <taxon>Paractinoplanes</taxon>
    </lineage>
</organism>
<evidence type="ECO:0000313" key="2">
    <source>
        <dbReference type="EMBL" id="GIM92414.1"/>
    </source>
</evidence>
<name>A0A919TDZ0_9ACTN</name>
<proteinExistence type="predicted"/>
<keyword evidence="3" id="KW-1185">Reference proteome</keyword>
<feature type="region of interest" description="Disordered" evidence="1">
    <location>
        <begin position="1"/>
        <end position="74"/>
    </location>
</feature>
<reference evidence="2 3" key="1">
    <citation type="submission" date="2021-03" db="EMBL/GenBank/DDBJ databases">
        <title>Whole genome shotgun sequence of Actinoplanes toevensis NBRC 105298.</title>
        <authorList>
            <person name="Komaki H."/>
            <person name="Tamura T."/>
        </authorList>
    </citation>
    <scope>NUCLEOTIDE SEQUENCE [LARGE SCALE GENOMIC DNA]</scope>
    <source>
        <strain evidence="2 3">NBRC 105298</strain>
    </source>
</reference>
<comment type="caution">
    <text evidence="2">The sequence shown here is derived from an EMBL/GenBank/DDBJ whole genome shotgun (WGS) entry which is preliminary data.</text>
</comment>
<feature type="compositionally biased region" description="Polar residues" evidence="1">
    <location>
        <begin position="65"/>
        <end position="74"/>
    </location>
</feature>
<feature type="compositionally biased region" description="Polar residues" evidence="1">
    <location>
        <begin position="1"/>
        <end position="14"/>
    </location>
</feature>
<gene>
    <name evidence="2" type="ORF">Ato02nite_042070</name>
</gene>
<feature type="compositionally biased region" description="Polar residues" evidence="1">
    <location>
        <begin position="31"/>
        <end position="42"/>
    </location>
</feature>